<keyword evidence="6" id="KW-0445">Lipid transport</keyword>
<keyword evidence="9 10" id="KW-0472">Membrane</keyword>
<evidence type="ECO:0000256" key="5">
    <source>
        <dbReference type="ARBA" id="ARBA00022787"/>
    </source>
</evidence>
<sequence length="489" mass="55102">MAFRFNWTEFNNDFLEEAKKLMTVALNKGSKPANIVGRIEVKELNLGTKPPELEILEIGELAEDKFRGIFKLVYSGDAYVALQTQVQANPINAMQNESIFGSIGSRWDILAAGQPLVVPMLISLRNLRLRGIIVLVIDKHKGVTLVFKNDPLENVEVSSTFDEVPAIRNFLQREIETQMRKIMQEEMPTIVHELSLKYLNKNKHNSESANAEEPITPSPLDTQSLPDLTTDVRRSRYRSYSSYSSESDNWSATSLSIGTCPTRWRGNDDFSDEGYESGYLTPTAEACHSLSGLHQEQGLKKLFNSEGLFNPKPRPLIYHSHSLCGTPNGRPRLSSISSTMSLPAFLEPEKYPEGKFSRGTTRKRRVKYSAPPCEVQKEVTTPYTAPTSPTLKQEFDYFNGNHHSNYVAEEQEEEVVLQPSDNAVAAQLASLMNSNHTISPYTRIFEHLTYRSSPQFAKVVNSPTKRRPNTKGGVKRNVHKFSMQLSINP</sequence>
<keyword evidence="3 10" id="KW-1134">Transmembrane beta strand</keyword>
<dbReference type="EMBL" id="JASJQH010007283">
    <property type="protein sequence ID" value="KAK9711400.1"/>
    <property type="molecule type" value="Genomic_DNA"/>
</dbReference>
<dbReference type="Proteomes" id="UP001479436">
    <property type="component" value="Unassembled WGS sequence"/>
</dbReference>
<gene>
    <name evidence="13" type="primary">MDM34_1</name>
    <name evidence="10" type="synonym">MDM34</name>
    <name evidence="13" type="ORF">K7432_007859</name>
</gene>
<reference evidence="13 14" key="1">
    <citation type="submission" date="2023-04" db="EMBL/GenBank/DDBJ databases">
        <title>Genome of Basidiobolus ranarum AG-B5.</title>
        <authorList>
            <person name="Stajich J.E."/>
            <person name="Carter-House D."/>
            <person name="Gryganskyi A."/>
        </authorList>
    </citation>
    <scope>NUCLEOTIDE SEQUENCE [LARGE SCALE GENOMIC DNA]</scope>
    <source>
        <strain evidence="13 14">AG-B5</strain>
    </source>
</reference>
<evidence type="ECO:0000256" key="8">
    <source>
        <dbReference type="ARBA" id="ARBA00023128"/>
    </source>
</evidence>
<feature type="region of interest" description="Disordered" evidence="11">
    <location>
        <begin position="205"/>
        <end position="226"/>
    </location>
</feature>
<evidence type="ECO:0000256" key="6">
    <source>
        <dbReference type="ARBA" id="ARBA00023055"/>
    </source>
</evidence>
<comment type="function">
    <text evidence="10">Component of the ERMES/MDM complex, which serves as a molecular tether to connect the endoplasmic reticulum (ER) and mitochondria. Components of this complex are involved in the control of mitochondrial shape and protein biogenesis, and function in nonvesicular lipid trafficking between the ER and mitochondria. MDM34_1 is required for the interaction of the ER-resident membrane protein MMM1 and the outer mitochondrial membrane-resident beta-barrel protein MDM10.</text>
</comment>
<evidence type="ECO:0000256" key="11">
    <source>
        <dbReference type="SAM" id="MobiDB-lite"/>
    </source>
</evidence>
<evidence type="ECO:0000313" key="13">
    <source>
        <dbReference type="EMBL" id="KAK9711400.1"/>
    </source>
</evidence>
<evidence type="ECO:0000256" key="3">
    <source>
        <dbReference type="ARBA" id="ARBA00022452"/>
    </source>
</evidence>
<evidence type="ECO:0000256" key="7">
    <source>
        <dbReference type="ARBA" id="ARBA00023121"/>
    </source>
</evidence>
<keyword evidence="5 10" id="KW-1000">Mitochondrion outer membrane</keyword>
<organism evidence="13 14">
    <name type="scientific">Basidiobolus ranarum</name>
    <dbReference type="NCBI Taxonomy" id="34480"/>
    <lineage>
        <taxon>Eukaryota</taxon>
        <taxon>Fungi</taxon>
        <taxon>Fungi incertae sedis</taxon>
        <taxon>Zoopagomycota</taxon>
        <taxon>Entomophthoromycotina</taxon>
        <taxon>Basidiobolomycetes</taxon>
        <taxon>Basidiobolales</taxon>
        <taxon>Basidiobolaceae</taxon>
        <taxon>Basidiobolus</taxon>
    </lineage>
</organism>
<dbReference type="InterPro" id="IPR058825">
    <property type="entry name" value="MDM34_N"/>
</dbReference>
<evidence type="ECO:0000256" key="2">
    <source>
        <dbReference type="ARBA" id="ARBA00022448"/>
    </source>
</evidence>
<dbReference type="InterPro" id="IPR031468">
    <property type="entry name" value="SMP_LBD"/>
</dbReference>
<dbReference type="HAMAP" id="MF_03105">
    <property type="entry name" value="Mdm34"/>
    <property type="match status" value="1"/>
</dbReference>
<comment type="domain">
    <text evidence="10">Lacks alpha-helical transmembrane segments, suggesting that it resides in the membrane via beta-sheet conformations similar to those predicted for other outer membrane proteins and porin.</text>
</comment>
<evidence type="ECO:0000256" key="9">
    <source>
        <dbReference type="ARBA" id="ARBA00023136"/>
    </source>
</evidence>
<evidence type="ECO:0000259" key="12">
    <source>
        <dbReference type="PROSITE" id="PS51847"/>
    </source>
</evidence>
<evidence type="ECO:0000256" key="4">
    <source>
        <dbReference type="ARBA" id="ARBA00022692"/>
    </source>
</evidence>
<feature type="domain" description="SMP-LTD" evidence="12">
    <location>
        <begin position="1"/>
        <end position="196"/>
    </location>
</feature>
<keyword evidence="14" id="KW-1185">Reference proteome</keyword>
<comment type="subunit">
    <text evidence="10">Component of the ER-mitochondria encounter structure (ERMES) or MDM complex, composed of MMM1, MDM10, MDM12 and MDM34_1.</text>
</comment>
<dbReference type="PROSITE" id="PS51847">
    <property type="entry name" value="SMP"/>
    <property type="match status" value="1"/>
</dbReference>
<keyword evidence="7" id="KW-0446">Lipid-binding</keyword>
<evidence type="ECO:0000313" key="14">
    <source>
        <dbReference type="Proteomes" id="UP001479436"/>
    </source>
</evidence>
<keyword evidence="2" id="KW-0813">Transport</keyword>
<dbReference type="PANTHER" id="PTHR28185:SF1">
    <property type="entry name" value="MITOCHONDRIAL DISTRIBUTION AND MORPHOLOGY PROTEIN 34"/>
    <property type="match status" value="1"/>
</dbReference>
<name>A0ABR2VZI1_9FUNG</name>
<evidence type="ECO:0000256" key="10">
    <source>
        <dbReference type="HAMAP-Rule" id="MF_03105"/>
    </source>
</evidence>
<dbReference type="Pfam" id="PF26545">
    <property type="entry name" value="Mdm34_N"/>
    <property type="match status" value="1"/>
</dbReference>
<proteinExistence type="inferred from homology"/>
<keyword evidence="8 10" id="KW-0496">Mitochondrion</keyword>
<evidence type="ECO:0000256" key="1">
    <source>
        <dbReference type="ARBA" id="ARBA00004370"/>
    </source>
</evidence>
<dbReference type="PANTHER" id="PTHR28185">
    <property type="entry name" value="MITOCHONDRIAL DISTRIBUTION AND MORPHOLOGY PROTEIN 34"/>
    <property type="match status" value="1"/>
</dbReference>
<dbReference type="CDD" id="cd21673">
    <property type="entry name" value="SMP_Mdm34"/>
    <property type="match status" value="1"/>
</dbReference>
<dbReference type="InterPro" id="IPR027536">
    <property type="entry name" value="MDM34"/>
</dbReference>
<comment type="subcellular location">
    <subcellularLocation>
        <location evidence="1">Membrane</location>
    </subcellularLocation>
    <subcellularLocation>
        <location evidence="10">Mitochondrion outer membrane</location>
        <topology evidence="10">Multi-pass membrane protein</topology>
    </subcellularLocation>
    <text evidence="10">The ERMES/MDM complex localizes to a few discrete foci (around 10 per single cell), that represent mitochondria-endoplasmic reticulum junctions. These foci are often found next to mtDNA nucleoids.</text>
</comment>
<accession>A0ABR2VZI1</accession>
<protein>
    <recommendedName>
        <fullName evidence="10">Mitochondrial distribution and morphology protein 34</fullName>
    </recommendedName>
</protein>
<keyword evidence="4 10" id="KW-0812">Transmembrane</keyword>
<comment type="caution">
    <text evidence="13">The sequence shown here is derived from an EMBL/GenBank/DDBJ whole genome shotgun (WGS) entry which is preliminary data.</text>
</comment>
<comment type="similarity">
    <text evidence="10">Belongs to the MDM34 family.</text>
</comment>